<dbReference type="InterPro" id="IPR003594">
    <property type="entry name" value="HATPase_dom"/>
</dbReference>
<keyword evidence="14" id="KW-1185">Reference proteome</keyword>
<dbReference type="AlphaFoldDB" id="A0A101JQF1"/>
<organism evidence="13 14">
    <name type="scientific">Actinoplanes awajinensis subsp. mycoplanecinus</name>
    <dbReference type="NCBI Taxonomy" id="135947"/>
    <lineage>
        <taxon>Bacteria</taxon>
        <taxon>Bacillati</taxon>
        <taxon>Actinomycetota</taxon>
        <taxon>Actinomycetes</taxon>
        <taxon>Micromonosporales</taxon>
        <taxon>Micromonosporaceae</taxon>
        <taxon>Actinoplanes</taxon>
    </lineage>
</organism>
<evidence type="ECO:0000256" key="5">
    <source>
        <dbReference type="ARBA" id="ARBA00022679"/>
    </source>
</evidence>
<sequence>MRSRNWSIRSKIIAMVSVPLVALLALWGFATAATIGPAMDLLSARDAVHRLGDPALQLIAQLQRERHFSAVYLSAPKTPITDLKAQRAATDQAIAGFRSAAGDLEMSDDLQVRSEALFSKIDDLEGTRTRVDRREVELLNMVTAYDDVVDAGFNVSSAAAVFFHERVDREVRGLITGYRGQEYLSRVDAMLAGANAAGTIDQPSRGRLIEYIATSRYLLKTGVEDMPEGAQGDYSQLITSGKSFVRLDELQNLLINRSYTGGQPPVSGAEWQPIYDQVSADLRAFELRTVDEVASDATPFAVRVFLWLGLSALLGLVAFILAIWVSVRVGRSIVGRLIKLRREALEMATDRLPTVVRRLQRGEAVDVDVETPPLEYGRDEIGQLSQAFNDVQRTAVQSAVEEANVRRGINEVFLNIARRSQTLLHRQLSLLDKMERRETEPQELEDLYRVDHLATRMRRHAEDLVILAGAAPGRGWRNPVPVIDVVRGAISEVEDYKRVDIRAVGQSALYGRSVGDVIHLLAELIENAASFSPPHTRVQVSGQVLPNGYAIEVEDRGLGMTPAGLEEANRRLAEPPEFDPADSARLGLFVVAQLATRHNIRVSLQPSPYGGITAIVLVPGDLVTEAPGPAMPAGASNGNPQGGGSGSPKGGNTPLVGSGRDDPSRNSLAALQWSGSGELQQVPSIPRPRVNGENGPAAVTAPAGLENGKRATAENNGPAPSSVASGFTPDGLVQRRRVRRIPEVPPAELPPEATPGRLDDVAGALGARSVPRNSAPAAPTSAPPAVTPEAEAQAATPVVPDEETVQLGVDGLPKRVRQASLAPQLRQPVVEQESTAPERTPEQVRTLMSALQMGTTRGRIQASRTPAAPNEEKPPVSTDGDQDGSAAQASGTGFAEAATVIFPALVDLAGAGDETASGAGDGADGDHADSPGGIQVNRPEKDA</sequence>
<keyword evidence="9" id="KW-0902">Two-component regulatory system</keyword>
<dbReference type="Pfam" id="PF00672">
    <property type="entry name" value="HAMP"/>
    <property type="match status" value="1"/>
</dbReference>
<feature type="region of interest" description="Disordered" evidence="10">
    <location>
        <begin position="628"/>
        <end position="731"/>
    </location>
</feature>
<evidence type="ECO:0000313" key="14">
    <source>
        <dbReference type="Proteomes" id="UP000053244"/>
    </source>
</evidence>
<keyword evidence="5" id="KW-0808">Transferase</keyword>
<dbReference type="Proteomes" id="UP000053244">
    <property type="component" value="Unassembled WGS sequence"/>
</dbReference>
<evidence type="ECO:0000256" key="11">
    <source>
        <dbReference type="SAM" id="Phobius"/>
    </source>
</evidence>
<dbReference type="InterPro" id="IPR003660">
    <property type="entry name" value="HAMP_dom"/>
</dbReference>
<evidence type="ECO:0000256" key="10">
    <source>
        <dbReference type="SAM" id="MobiDB-lite"/>
    </source>
</evidence>
<dbReference type="PANTHER" id="PTHR45436:SF5">
    <property type="entry name" value="SENSOR HISTIDINE KINASE TRCS"/>
    <property type="match status" value="1"/>
</dbReference>
<dbReference type="PANTHER" id="PTHR45436">
    <property type="entry name" value="SENSOR HISTIDINE KINASE YKOH"/>
    <property type="match status" value="1"/>
</dbReference>
<evidence type="ECO:0000256" key="7">
    <source>
        <dbReference type="ARBA" id="ARBA00022777"/>
    </source>
</evidence>
<dbReference type="CDD" id="cd06225">
    <property type="entry name" value="HAMP"/>
    <property type="match status" value="1"/>
</dbReference>
<evidence type="ECO:0000256" key="9">
    <source>
        <dbReference type="ARBA" id="ARBA00023012"/>
    </source>
</evidence>
<dbReference type="Pfam" id="PF08376">
    <property type="entry name" value="NIT"/>
    <property type="match status" value="1"/>
</dbReference>
<dbReference type="InterPro" id="IPR050428">
    <property type="entry name" value="TCS_sensor_his_kinase"/>
</dbReference>
<dbReference type="RefSeq" id="WP_067695864.1">
    <property type="nucleotide sequence ID" value="NZ_LLZH01000246.1"/>
</dbReference>
<dbReference type="OrthoDB" id="4349881at2"/>
<dbReference type="Gene3D" id="6.10.340.10">
    <property type="match status" value="1"/>
</dbReference>
<feature type="compositionally biased region" description="Gly residues" evidence="10">
    <location>
        <begin position="640"/>
        <end position="649"/>
    </location>
</feature>
<evidence type="ECO:0000256" key="6">
    <source>
        <dbReference type="ARBA" id="ARBA00022692"/>
    </source>
</evidence>
<evidence type="ECO:0000256" key="2">
    <source>
        <dbReference type="ARBA" id="ARBA00004370"/>
    </source>
</evidence>
<dbReference type="PROSITE" id="PS50885">
    <property type="entry name" value="HAMP"/>
    <property type="match status" value="1"/>
</dbReference>
<dbReference type="Pfam" id="PF02518">
    <property type="entry name" value="HATPase_c"/>
    <property type="match status" value="1"/>
</dbReference>
<dbReference type="GO" id="GO:0005886">
    <property type="term" value="C:plasma membrane"/>
    <property type="evidence" value="ECO:0007669"/>
    <property type="project" value="TreeGrafter"/>
</dbReference>
<feature type="region of interest" description="Disordered" evidence="10">
    <location>
        <begin position="769"/>
        <end position="804"/>
    </location>
</feature>
<comment type="catalytic activity">
    <reaction evidence="1">
        <text>ATP + protein L-histidine = ADP + protein N-phospho-L-histidine.</text>
        <dbReference type="EC" id="2.7.13.3"/>
    </reaction>
</comment>
<feature type="domain" description="HAMP" evidence="12">
    <location>
        <begin position="331"/>
        <end position="400"/>
    </location>
</feature>
<reference evidence="13 14" key="1">
    <citation type="submission" date="2015-10" db="EMBL/GenBank/DDBJ databases">
        <authorList>
            <person name="Gilbert D.G."/>
        </authorList>
    </citation>
    <scope>NUCLEOTIDE SEQUENCE [LARGE SCALE GENOMIC DNA]</scope>
    <source>
        <strain evidence="13 14">NRRL B-16712</strain>
    </source>
</reference>
<dbReference type="SMART" id="SM00304">
    <property type="entry name" value="HAMP"/>
    <property type="match status" value="1"/>
</dbReference>
<dbReference type="InterPro" id="IPR036890">
    <property type="entry name" value="HATPase_C_sf"/>
</dbReference>
<feature type="region of interest" description="Disordered" evidence="10">
    <location>
        <begin position="819"/>
        <end position="891"/>
    </location>
</feature>
<dbReference type="GO" id="GO:0004673">
    <property type="term" value="F:protein histidine kinase activity"/>
    <property type="evidence" value="ECO:0007669"/>
    <property type="project" value="UniProtKB-EC"/>
</dbReference>
<dbReference type="EC" id="2.7.13.3" evidence="3"/>
<evidence type="ECO:0000256" key="8">
    <source>
        <dbReference type="ARBA" id="ARBA00022989"/>
    </source>
</evidence>
<evidence type="ECO:0000259" key="12">
    <source>
        <dbReference type="PROSITE" id="PS50885"/>
    </source>
</evidence>
<evidence type="ECO:0000256" key="4">
    <source>
        <dbReference type="ARBA" id="ARBA00022553"/>
    </source>
</evidence>
<keyword evidence="11" id="KW-0472">Membrane</keyword>
<feature type="compositionally biased region" description="Polar residues" evidence="10">
    <location>
        <begin position="665"/>
        <end position="683"/>
    </location>
</feature>
<dbReference type="InterPro" id="IPR013587">
    <property type="entry name" value="Nitrate/nitrite_sensing"/>
</dbReference>
<dbReference type="GO" id="GO:0000160">
    <property type="term" value="P:phosphorelay signal transduction system"/>
    <property type="evidence" value="ECO:0007669"/>
    <property type="project" value="UniProtKB-KW"/>
</dbReference>
<gene>
    <name evidence="13" type="ORF">ADL15_24750</name>
</gene>
<comment type="caution">
    <text evidence="13">The sequence shown here is derived from an EMBL/GenBank/DDBJ whole genome shotgun (WGS) entry which is preliminary data.</text>
</comment>
<keyword evidence="7 13" id="KW-0418">Kinase</keyword>
<keyword evidence="8 11" id="KW-1133">Transmembrane helix</keyword>
<dbReference type="SMART" id="SM00387">
    <property type="entry name" value="HATPase_c"/>
    <property type="match status" value="1"/>
</dbReference>
<feature type="compositionally biased region" description="Polar residues" evidence="10">
    <location>
        <begin position="713"/>
        <end position="725"/>
    </location>
</feature>
<evidence type="ECO:0000256" key="1">
    <source>
        <dbReference type="ARBA" id="ARBA00000085"/>
    </source>
</evidence>
<dbReference type="SUPFAM" id="SSF55874">
    <property type="entry name" value="ATPase domain of HSP90 chaperone/DNA topoisomerase II/histidine kinase"/>
    <property type="match status" value="1"/>
</dbReference>
<dbReference type="EMBL" id="LLZH01000246">
    <property type="protein sequence ID" value="KUL30531.1"/>
    <property type="molecule type" value="Genomic_DNA"/>
</dbReference>
<evidence type="ECO:0000313" key="13">
    <source>
        <dbReference type="EMBL" id="KUL30531.1"/>
    </source>
</evidence>
<feature type="region of interest" description="Disordered" evidence="10">
    <location>
        <begin position="911"/>
        <end position="943"/>
    </location>
</feature>
<protein>
    <recommendedName>
        <fullName evidence="3">histidine kinase</fullName>
        <ecNumber evidence="3">2.7.13.3</ecNumber>
    </recommendedName>
</protein>
<proteinExistence type="predicted"/>
<feature type="compositionally biased region" description="Low complexity" evidence="10">
    <location>
        <begin position="787"/>
        <end position="799"/>
    </location>
</feature>
<accession>A0A101JQF1</accession>
<dbReference type="Gene3D" id="3.30.565.10">
    <property type="entry name" value="Histidine kinase-like ATPase, C-terminal domain"/>
    <property type="match status" value="1"/>
</dbReference>
<evidence type="ECO:0000256" key="3">
    <source>
        <dbReference type="ARBA" id="ARBA00012438"/>
    </source>
</evidence>
<feature type="transmembrane region" description="Helical" evidence="11">
    <location>
        <begin position="304"/>
        <end position="327"/>
    </location>
</feature>
<keyword evidence="4" id="KW-0597">Phosphoprotein</keyword>
<name>A0A101JQF1_9ACTN</name>
<keyword evidence="6 11" id="KW-0812">Transmembrane</keyword>
<comment type="subcellular location">
    <subcellularLocation>
        <location evidence="2">Membrane</location>
    </subcellularLocation>
</comment>